<keyword evidence="3" id="KW-1185">Reference proteome</keyword>
<reference evidence="2 4" key="2">
    <citation type="journal article" date="2016" name="Virology">
        <title>The genomic content and context of auxiliary metabolic genes in marine cyanomyoviruses.</title>
        <authorList>
            <person name="Crummett L.T."/>
            <person name="Puxty R.J."/>
            <person name="Weihe C."/>
            <person name="Marston M.F."/>
            <person name="Martiny J.B."/>
        </authorList>
    </citation>
    <scope>NUCLEOTIDE SEQUENCE [LARGE SCALE GENOMIC DNA]</scope>
    <source>
        <strain evidence="2">0810PA29</strain>
    </source>
</reference>
<reference evidence="1 3" key="1">
    <citation type="submission" date="2010-11" db="EMBL/GenBank/DDBJ databases">
        <title>The Genome Sequence of Synechococcus phage S-CAM8 0608BI06.</title>
        <authorList>
            <consortium name="The Broad Institute Genome Sequencing Platform"/>
            <person name="Henn M.R."/>
            <person name="Martiny J."/>
            <person name="Weihe C."/>
            <person name="Levin J."/>
            <person name="Malboeuf C."/>
            <person name="Casali M."/>
            <person name="Russ C."/>
            <person name="Lennon N."/>
            <person name="Chapman S.B."/>
            <person name="Erlich R."/>
            <person name="Young S.K."/>
            <person name="Yandava C."/>
            <person name="Zeng Q."/>
            <person name="Alvarado L."/>
            <person name="Anderson S."/>
            <person name="Berlin A."/>
            <person name="Chen Z."/>
            <person name="Freedman E."/>
            <person name="Gellesch M."/>
            <person name="Goldberg J."/>
            <person name="Green L."/>
            <person name="Griggs A."/>
            <person name="Gujja S."/>
            <person name="Heilman E.R."/>
            <person name="Heiman D."/>
            <person name="Hollinger A."/>
            <person name="Howarth C."/>
            <person name="Larson L."/>
            <person name="Mehta T."/>
            <person name="Pearson M."/>
            <person name="Roberts A."/>
            <person name="Ryan E."/>
            <person name="Saif S."/>
            <person name="Shea T."/>
            <person name="Shenoy N."/>
            <person name="Sisk P."/>
            <person name="Stolte C."/>
            <person name="Sykes S."/>
            <person name="White J."/>
            <person name="Haas B."/>
            <person name="Nusbaum C."/>
            <person name="Birren B."/>
        </authorList>
    </citation>
    <scope>NUCLEOTIDE SEQUENCE [LARGE SCALE GENOMIC DNA]</scope>
    <source>
        <strain evidence="1">S-CAM8 06008BI06</strain>
    </source>
</reference>
<evidence type="ECO:0000313" key="4">
    <source>
        <dbReference type="Proteomes" id="UP000224839"/>
    </source>
</evidence>
<dbReference type="RefSeq" id="YP_008125557.1">
    <property type="nucleotide sequence ID" value="NC_021530.1"/>
</dbReference>
<evidence type="ECO:0000313" key="1">
    <source>
        <dbReference type="EMBL" id="AGN33864.1"/>
    </source>
</evidence>
<sequence>MNSRKKDLFPWVETFPYFMQDMSEGKKCWFTCEEHAEKYVNRYNCNYKLYLYTGK</sequence>
<evidence type="ECO:0000313" key="3">
    <source>
        <dbReference type="Proteomes" id="UP000014318"/>
    </source>
</evidence>
<name>R9TQS5_9CAUD</name>
<evidence type="ECO:0000313" key="2">
    <source>
        <dbReference type="EMBL" id="AOV59956.1"/>
    </source>
</evidence>
<accession>R9TQS5</accession>
<protein>
    <submittedName>
        <fullName evidence="1">Uncharacterized protein</fullName>
    </submittedName>
</protein>
<dbReference type="EMBL" id="KU686203">
    <property type="protein sequence ID" value="AOV59956.1"/>
    <property type="molecule type" value="Genomic_DNA"/>
</dbReference>
<dbReference type="EMBL" id="HQ634178">
    <property type="protein sequence ID" value="AGN33864.1"/>
    <property type="molecule type" value="Genomic_DNA"/>
</dbReference>
<dbReference type="GeneID" id="16045237"/>
<dbReference type="Proteomes" id="UP000014318">
    <property type="component" value="Segment"/>
</dbReference>
<gene>
    <name evidence="2" type="ORF">P29A0810_020</name>
    <name evidence="1" type="ORF">SXCG_00060</name>
</gene>
<proteinExistence type="predicted"/>
<dbReference type="Proteomes" id="UP000224839">
    <property type="component" value="Segment"/>
</dbReference>
<organism evidence="1 3">
    <name type="scientific">Synechococcus phage S-CAM8</name>
    <dbReference type="NCBI Taxonomy" id="754038"/>
    <lineage>
        <taxon>Viruses</taxon>
        <taxon>Duplodnaviria</taxon>
        <taxon>Heunggongvirae</taxon>
        <taxon>Uroviricota</taxon>
        <taxon>Caudoviricetes</taxon>
        <taxon>Pantevenvirales</taxon>
        <taxon>Kyanoviridae</taxon>
        <taxon>Neritesvirus</taxon>
        <taxon>Neritesvirus scam8</taxon>
    </lineage>
</organism>
<dbReference type="KEGG" id="vg:16045237"/>
<dbReference type="OrthoDB" id="28162at10239"/>